<accession>A0ABQ2B7K7</accession>
<dbReference type="SMART" id="SM00421">
    <property type="entry name" value="HTH_LUXR"/>
    <property type="match status" value="1"/>
</dbReference>
<comment type="caution">
    <text evidence="4">The sequence shown here is derived from an EMBL/GenBank/DDBJ whole genome shotgun (WGS) entry which is preliminary data.</text>
</comment>
<name>A0ABQ2B7K7_9MICO</name>
<dbReference type="InterPro" id="IPR051797">
    <property type="entry name" value="TrmB-like"/>
</dbReference>
<protein>
    <recommendedName>
        <fullName evidence="3">HTH luxR-type domain-containing protein</fullName>
    </recommendedName>
</protein>
<dbReference type="PANTHER" id="PTHR34293">
    <property type="entry name" value="HTH-TYPE TRANSCRIPTIONAL REGULATOR TRMBL2"/>
    <property type="match status" value="1"/>
</dbReference>
<dbReference type="SUPFAM" id="SSF46894">
    <property type="entry name" value="C-terminal effector domain of the bipartite response regulators"/>
    <property type="match status" value="1"/>
</dbReference>
<evidence type="ECO:0000313" key="4">
    <source>
        <dbReference type="EMBL" id="GGI09687.1"/>
    </source>
</evidence>
<evidence type="ECO:0000313" key="5">
    <source>
        <dbReference type="Proteomes" id="UP000632535"/>
    </source>
</evidence>
<dbReference type="RefSeq" id="WP_188524281.1">
    <property type="nucleotide sequence ID" value="NZ_BMDG01000009.1"/>
</dbReference>
<dbReference type="EMBL" id="BMDG01000009">
    <property type="protein sequence ID" value="GGI09687.1"/>
    <property type="molecule type" value="Genomic_DNA"/>
</dbReference>
<feature type="domain" description="HTH luxR-type" evidence="3">
    <location>
        <begin position="306"/>
        <end position="363"/>
    </location>
</feature>
<evidence type="ECO:0000256" key="1">
    <source>
        <dbReference type="SAM" id="Coils"/>
    </source>
</evidence>
<proteinExistence type="predicted"/>
<dbReference type="Proteomes" id="UP000632535">
    <property type="component" value="Unassembled WGS sequence"/>
</dbReference>
<keyword evidence="1" id="KW-0175">Coiled coil</keyword>
<dbReference type="Gene3D" id="1.10.10.10">
    <property type="entry name" value="Winged helix-like DNA-binding domain superfamily/Winged helix DNA-binding domain"/>
    <property type="match status" value="1"/>
</dbReference>
<keyword evidence="5" id="KW-1185">Reference proteome</keyword>
<dbReference type="InterPro" id="IPR000792">
    <property type="entry name" value="Tscrpt_reg_LuxR_C"/>
</dbReference>
<organism evidence="4 5">
    <name type="scientific">Isoptericola cucumis</name>
    <dbReference type="NCBI Taxonomy" id="1776856"/>
    <lineage>
        <taxon>Bacteria</taxon>
        <taxon>Bacillati</taxon>
        <taxon>Actinomycetota</taxon>
        <taxon>Actinomycetes</taxon>
        <taxon>Micrococcales</taxon>
        <taxon>Promicromonosporaceae</taxon>
        <taxon>Isoptericola</taxon>
    </lineage>
</organism>
<feature type="region of interest" description="Disordered" evidence="2">
    <location>
        <begin position="1"/>
        <end position="26"/>
    </location>
</feature>
<reference evidence="5" key="1">
    <citation type="journal article" date="2019" name="Int. J. Syst. Evol. Microbiol.">
        <title>The Global Catalogue of Microorganisms (GCM) 10K type strain sequencing project: providing services to taxonomists for standard genome sequencing and annotation.</title>
        <authorList>
            <consortium name="The Broad Institute Genomics Platform"/>
            <consortium name="The Broad Institute Genome Sequencing Center for Infectious Disease"/>
            <person name="Wu L."/>
            <person name="Ma J."/>
        </authorList>
    </citation>
    <scope>NUCLEOTIDE SEQUENCE [LARGE SCALE GENOMIC DNA]</scope>
    <source>
        <strain evidence="5">CCM 8653</strain>
    </source>
</reference>
<feature type="coiled-coil region" evidence="1">
    <location>
        <begin position="110"/>
        <end position="137"/>
    </location>
</feature>
<evidence type="ECO:0000259" key="3">
    <source>
        <dbReference type="SMART" id="SM00421"/>
    </source>
</evidence>
<dbReference type="PANTHER" id="PTHR34293:SF1">
    <property type="entry name" value="HTH-TYPE TRANSCRIPTIONAL REGULATOR TRMBL2"/>
    <property type="match status" value="1"/>
</dbReference>
<gene>
    <name evidence="4" type="ORF">GCM10007368_27430</name>
</gene>
<evidence type="ECO:0000256" key="2">
    <source>
        <dbReference type="SAM" id="MobiDB-lite"/>
    </source>
</evidence>
<dbReference type="CDD" id="cd00138">
    <property type="entry name" value="PLDc_SF"/>
    <property type="match status" value="1"/>
</dbReference>
<dbReference type="InterPro" id="IPR036388">
    <property type="entry name" value="WH-like_DNA-bd_sf"/>
</dbReference>
<dbReference type="InterPro" id="IPR016032">
    <property type="entry name" value="Sig_transdc_resp-reg_C-effctor"/>
</dbReference>
<sequence length="374" mass="39288">MSQAAPRSTVAGDEPGDDPAPLAPLIGLDPGADAVYRSLLDAPASTAAGLAAGGPGGAADVAAVLDDLVARGLAVVERPRHDDAGPDGGRTAASPRYRAASPAVALGPVLDAQRAALREVENAVAALTDRHRAAQSRTGGGPVEVMVGARVIRHRLIALQHEARQQIRTIMPSRSPTTVISLEDNFEEAEREAMRRGVRIRTVMDRGWLDDPRHRDALTGFVEAGQQLSVADGLSIKLVIADDDVAVLPLDPAHHEADEPVSLVVHRSGLLTALITLFEQSFEGGWLLGTGGAAPDAGARPGSPRPTVPDAVDRQILTLLRVGMTDAAIARYVGMGHRTVQRRLHDLMTSVGAATRFQLGWHAAVAGWLDDDPS</sequence>
<dbReference type="Gene3D" id="3.30.870.10">
    <property type="entry name" value="Endonuclease Chain A"/>
    <property type="match status" value="1"/>
</dbReference>